<evidence type="ECO:0000256" key="9">
    <source>
        <dbReference type="ARBA" id="ARBA00022917"/>
    </source>
</evidence>
<evidence type="ECO:0000256" key="6">
    <source>
        <dbReference type="ARBA" id="ARBA00022598"/>
    </source>
</evidence>
<keyword evidence="6" id="KW-0436">Ligase</keyword>
<evidence type="ECO:0000256" key="2">
    <source>
        <dbReference type="ARBA" id="ARBA00005594"/>
    </source>
</evidence>
<dbReference type="GO" id="GO:0006420">
    <property type="term" value="P:arginyl-tRNA aminoacylation"/>
    <property type="evidence" value="ECO:0007669"/>
    <property type="project" value="InterPro"/>
</dbReference>
<keyword evidence="9" id="KW-0648">Protein biosynthesis</keyword>
<comment type="subcellular location">
    <subcellularLocation>
        <location evidence="1">Cytoplasm</location>
    </subcellularLocation>
</comment>
<dbReference type="InterPro" id="IPR035684">
    <property type="entry name" value="ArgRS_core"/>
</dbReference>
<evidence type="ECO:0000256" key="5">
    <source>
        <dbReference type="ARBA" id="ARBA00022490"/>
    </source>
</evidence>
<dbReference type="PANTHER" id="PTHR11956:SF5">
    <property type="entry name" value="ARGININE--TRNA LIGASE, CYTOPLASMIC"/>
    <property type="match status" value="1"/>
</dbReference>
<dbReference type="InterPro" id="IPR001278">
    <property type="entry name" value="Arg-tRNA-ligase"/>
</dbReference>
<dbReference type="InterPro" id="IPR009080">
    <property type="entry name" value="tRNAsynth_Ia_anticodon-bd"/>
</dbReference>
<evidence type="ECO:0000256" key="7">
    <source>
        <dbReference type="ARBA" id="ARBA00022741"/>
    </source>
</evidence>
<dbReference type="SUPFAM" id="SSF47323">
    <property type="entry name" value="Anticodon-binding domain of a subclass of class I aminoacyl-tRNA synthetases"/>
    <property type="match status" value="1"/>
</dbReference>
<dbReference type="Gene3D" id="1.10.730.10">
    <property type="entry name" value="Isoleucyl-tRNA Synthetase, Domain 1"/>
    <property type="match status" value="1"/>
</dbReference>
<dbReference type="AlphaFoldDB" id="A0A381Q8I7"/>
<evidence type="ECO:0000256" key="8">
    <source>
        <dbReference type="ARBA" id="ARBA00022840"/>
    </source>
</evidence>
<gene>
    <name evidence="14" type="ORF">METZ01_LOCUS28132</name>
</gene>
<dbReference type="FunFam" id="3.40.50.620:FF:000062">
    <property type="entry name" value="Arginine--tRNA ligase"/>
    <property type="match status" value="1"/>
</dbReference>
<dbReference type="NCBIfam" id="TIGR00456">
    <property type="entry name" value="argS"/>
    <property type="match status" value="1"/>
</dbReference>
<keyword evidence="7" id="KW-0547">Nucleotide-binding</keyword>
<dbReference type="InterPro" id="IPR036695">
    <property type="entry name" value="Arg-tRNA-synth_N_sf"/>
</dbReference>
<evidence type="ECO:0000313" key="14">
    <source>
        <dbReference type="EMBL" id="SUZ75278.1"/>
    </source>
</evidence>
<dbReference type="SUPFAM" id="SSF55190">
    <property type="entry name" value="Arginyl-tRNA synthetase (ArgRS), N-terminal 'additional' domain"/>
    <property type="match status" value="1"/>
</dbReference>
<dbReference type="PRINTS" id="PR01038">
    <property type="entry name" value="TRNASYNTHARG"/>
</dbReference>
<dbReference type="Pfam" id="PF00750">
    <property type="entry name" value="tRNA-synt_1d"/>
    <property type="match status" value="1"/>
</dbReference>
<evidence type="ECO:0000256" key="1">
    <source>
        <dbReference type="ARBA" id="ARBA00004496"/>
    </source>
</evidence>
<dbReference type="InterPro" id="IPR001412">
    <property type="entry name" value="aa-tRNA-synth_I_CS"/>
</dbReference>
<dbReference type="InterPro" id="IPR005148">
    <property type="entry name" value="Arg-tRNA-synth_N"/>
</dbReference>
<dbReference type="CDD" id="cd00671">
    <property type="entry name" value="ArgRS_core"/>
    <property type="match status" value="1"/>
</dbReference>
<dbReference type="PANTHER" id="PTHR11956">
    <property type="entry name" value="ARGINYL-TRNA SYNTHETASE"/>
    <property type="match status" value="1"/>
</dbReference>
<feature type="domain" description="Arginyl tRNA synthetase N-terminal" evidence="13">
    <location>
        <begin position="3"/>
        <end position="90"/>
    </location>
</feature>
<keyword evidence="5" id="KW-0963">Cytoplasm</keyword>
<evidence type="ECO:0000256" key="3">
    <source>
        <dbReference type="ARBA" id="ARBA00011245"/>
    </source>
</evidence>
<dbReference type="GO" id="GO:0005737">
    <property type="term" value="C:cytoplasm"/>
    <property type="evidence" value="ECO:0007669"/>
    <property type="project" value="UniProtKB-SubCell"/>
</dbReference>
<dbReference type="SMART" id="SM00836">
    <property type="entry name" value="DALR_1"/>
    <property type="match status" value="1"/>
</dbReference>
<evidence type="ECO:0000256" key="10">
    <source>
        <dbReference type="ARBA" id="ARBA00023146"/>
    </source>
</evidence>
<dbReference type="EC" id="6.1.1.19" evidence="4"/>
<comment type="catalytic activity">
    <reaction evidence="11">
        <text>tRNA(Arg) + L-arginine + ATP = L-arginyl-tRNA(Arg) + AMP + diphosphate</text>
        <dbReference type="Rhea" id="RHEA:20301"/>
        <dbReference type="Rhea" id="RHEA-COMP:9658"/>
        <dbReference type="Rhea" id="RHEA-COMP:9673"/>
        <dbReference type="ChEBI" id="CHEBI:30616"/>
        <dbReference type="ChEBI" id="CHEBI:32682"/>
        <dbReference type="ChEBI" id="CHEBI:33019"/>
        <dbReference type="ChEBI" id="CHEBI:78442"/>
        <dbReference type="ChEBI" id="CHEBI:78513"/>
        <dbReference type="ChEBI" id="CHEBI:456215"/>
        <dbReference type="EC" id="6.1.1.19"/>
    </reaction>
</comment>
<dbReference type="EMBL" id="UINC01001239">
    <property type="protein sequence ID" value="SUZ75278.1"/>
    <property type="molecule type" value="Genomic_DNA"/>
</dbReference>
<evidence type="ECO:0000259" key="13">
    <source>
        <dbReference type="SMART" id="SM01016"/>
    </source>
</evidence>
<dbReference type="PROSITE" id="PS00178">
    <property type="entry name" value="AA_TRNA_LIGASE_I"/>
    <property type="match status" value="1"/>
</dbReference>
<feature type="domain" description="DALR anticodon binding" evidence="12">
    <location>
        <begin position="458"/>
        <end position="579"/>
    </location>
</feature>
<sequence length="579" mass="64763">MKEKLKKLLQKTIATKNILGSDSGKNFEIEISRSIKPDYGDFSSNIALKLSKKVGLSPFELATSISNSIDRPSWLKKTEVAQPGFINFFIGHDVKADVLISIIDKQSDFGSQESGSKESILLEFVSSNPTGPLHVGHGRHAAFGDSLAKLLRKAGHLVETEYYINDAGRQVGILVLSVLIEAINLSGVKITPPKACYQGQYIKGIAKSINKKQLVSLDNLSLNNMDTKGLNEDEETDVLISKIKDSIGESVFEKVTEVICQNVLQTIKQDLSDFGVEYDHWFSEKNMIKESKINDVLAYLEGTNSLVKKDGATWLKTTNYGDDKDRVIIRKDGRSTYFASDIGYHADKKARGFDRLINILGSDHHGYVARLKAGLASMGCEPEDLEVVLMQFVALYRGKKKLQMSTRSGNFVPMRDLYEEVGVDAARFFYISRSNDQHLDFDLDLATQQNNQNPVYYIQYANARIYSVIQEIKNKGFRNNQALGKKNVANLNSKHELELISLLQNYPDVINQAAEKRSVHQLSNYLKDLAQVFHSYYGVKKFVVADDEVRNPMVLLLQCVSIVIVDGLKILGVSAPKKM</sequence>
<dbReference type="GO" id="GO:0004814">
    <property type="term" value="F:arginine-tRNA ligase activity"/>
    <property type="evidence" value="ECO:0007669"/>
    <property type="project" value="UniProtKB-EC"/>
</dbReference>
<dbReference type="GO" id="GO:0005524">
    <property type="term" value="F:ATP binding"/>
    <property type="evidence" value="ECO:0007669"/>
    <property type="project" value="UniProtKB-KW"/>
</dbReference>
<name>A0A381Q8I7_9ZZZZ</name>
<comment type="similarity">
    <text evidence="2">Belongs to the class-I aminoacyl-tRNA synthetase family.</text>
</comment>
<keyword evidence="10" id="KW-0030">Aminoacyl-tRNA synthetase</keyword>
<organism evidence="14">
    <name type="scientific">marine metagenome</name>
    <dbReference type="NCBI Taxonomy" id="408172"/>
    <lineage>
        <taxon>unclassified sequences</taxon>
        <taxon>metagenomes</taxon>
        <taxon>ecological metagenomes</taxon>
    </lineage>
</organism>
<dbReference type="HAMAP" id="MF_00123">
    <property type="entry name" value="Arg_tRNA_synth"/>
    <property type="match status" value="1"/>
</dbReference>
<keyword evidence="8" id="KW-0067">ATP-binding</keyword>
<dbReference type="InterPro" id="IPR008909">
    <property type="entry name" value="DALR_anticod-bd"/>
</dbReference>
<protein>
    <recommendedName>
        <fullName evidence="4">arginine--tRNA ligase</fullName>
        <ecNumber evidence="4">6.1.1.19</ecNumber>
    </recommendedName>
</protein>
<dbReference type="Pfam" id="PF03485">
    <property type="entry name" value="Arg_tRNA_synt_N"/>
    <property type="match status" value="1"/>
</dbReference>
<dbReference type="SMART" id="SM01016">
    <property type="entry name" value="Arg_tRNA_synt_N"/>
    <property type="match status" value="1"/>
</dbReference>
<evidence type="ECO:0000256" key="11">
    <source>
        <dbReference type="ARBA" id="ARBA00049339"/>
    </source>
</evidence>
<dbReference type="Gene3D" id="3.40.50.620">
    <property type="entry name" value="HUPs"/>
    <property type="match status" value="1"/>
</dbReference>
<evidence type="ECO:0000259" key="12">
    <source>
        <dbReference type="SMART" id="SM00836"/>
    </source>
</evidence>
<dbReference type="InterPro" id="IPR014729">
    <property type="entry name" value="Rossmann-like_a/b/a_fold"/>
</dbReference>
<dbReference type="Gene3D" id="3.30.1360.70">
    <property type="entry name" value="Arginyl tRNA synthetase N-terminal domain"/>
    <property type="match status" value="1"/>
</dbReference>
<reference evidence="14" key="1">
    <citation type="submission" date="2018-05" db="EMBL/GenBank/DDBJ databases">
        <authorList>
            <person name="Lanie J.A."/>
            <person name="Ng W.-L."/>
            <person name="Kazmierczak K.M."/>
            <person name="Andrzejewski T.M."/>
            <person name="Davidsen T.M."/>
            <person name="Wayne K.J."/>
            <person name="Tettelin H."/>
            <person name="Glass J.I."/>
            <person name="Rusch D."/>
            <person name="Podicherti R."/>
            <person name="Tsui H.-C.T."/>
            <person name="Winkler M.E."/>
        </authorList>
    </citation>
    <scope>NUCLEOTIDE SEQUENCE</scope>
</reference>
<accession>A0A381Q8I7</accession>
<dbReference type="Pfam" id="PF05746">
    <property type="entry name" value="DALR_1"/>
    <property type="match status" value="1"/>
</dbReference>
<proteinExistence type="inferred from homology"/>
<evidence type="ECO:0000256" key="4">
    <source>
        <dbReference type="ARBA" id="ARBA00012837"/>
    </source>
</evidence>
<dbReference type="SUPFAM" id="SSF52374">
    <property type="entry name" value="Nucleotidylyl transferase"/>
    <property type="match status" value="1"/>
</dbReference>
<comment type="subunit">
    <text evidence="3">Monomer.</text>
</comment>